<feature type="signal peptide" evidence="2">
    <location>
        <begin position="1"/>
        <end position="19"/>
    </location>
</feature>
<reference evidence="4" key="2">
    <citation type="submission" date="2004-02" db="EMBL/GenBank/DDBJ databases">
        <authorList>
            <consortium name="Genoscope"/>
            <consortium name="Whitehead Institute Centre for Genome Research"/>
        </authorList>
    </citation>
    <scope>NUCLEOTIDE SEQUENCE</scope>
</reference>
<reference evidence="4" key="1">
    <citation type="journal article" date="2004" name="Nature">
        <title>Genome duplication in the teleost fish Tetraodon nigroviridis reveals the early vertebrate proto-karyotype.</title>
        <authorList>
            <person name="Jaillon O."/>
            <person name="Aury J.-M."/>
            <person name="Brunet F."/>
            <person name="Petit J.-L."/>
            <person name="Stange-Thomann N."/>
            <person name="Mauceli E."/>
            <person name="Bouneau L."/>
            <person name="Fischer C."/>
            <person name="Ozouf-Costaz C."/>
            <person name="Bernot A."/>
            <person name="Nicaud S."/>
            <person name="Jaffe D."/>
            <person name="Fisher S."/>
            <person name="Lutfalla G."/>
            <person name="Dossat C."/>
            <person name="Segurens B."/>
            <person name="Dasilva C."/>
            <person name="Salanoubat M."/>
            <person name="Levy M."/>
            <person name="Boudet N."/>
            <person name="Castellano S."/>
            <person name="Anthouard V."/>
            <person name="Jubin C."/>
            <person name="Castelli V."/>
            <person name="Katinka M."/>
            <person name="Vacherie B."/>
            <person name="Biemont C."/>
            <person name="Skalli Z."/>
            <person name="Cattolico L."/>
            <person name="Poulain J."/>
            <person name="De Berardinis V."/>
            <person name="Cruaud C."/>
            <person name="Duprat S."/>
            <person name="Brottier P."/>
            <person name="Coutanceau J.-P."/>
            <person name="Gouzy J."/>
            <person name="Parra G."/>
            <person name="Lardier G."/>
            <person name="Chapple C."/>
            <person name="McKernan K.J."/>
            <person name="McEwan P."/>
            <person name="Bosak S."/>
            <person name="Kellis M."/>
            <person name="Volff J.-N."/>
            <person name="Guigo R."/>
            <person name="Zody M.C."/>
            <person name="Mesirov J."/>
            <person name="Lindblad-Toh K."/>
            <person name="Birren B."/>
            <person name="Nusbaum C."/>
            <person name="Kahn D."/>
            <person name="Robinson-Rechavi M."/>
            <person name="Laudet V."/>
            <person name="Schachter V."/>
            <person name="Quetier F."/>
            <person name="Saurin W."/>
            <person name="Scarpelli C."/>
            <person name="Wincker P."/>
            <person name="Lander E.S."/>
            <person name="Weissenbach J."/>
            <person name="Roest Crollius H."/>
        </authorList>
    </citation>
    <scope>NUCLEOTIDE SEQUENCE [LARGE SCALE GENOMIC DNA]</scope>
</reference>
<evidence type="ECO:0000259" key="3">
    <source>
        <dbReference type="PROSITE" id="PS50240"/>
    </source>
</evidence>
<comment type="caution">
    <text evidence="4">The sequence shown here is derived from an EMBL/GenBank/DDBJ whole genome shotgun (WGS) entry which is preliminary data.</text>
</comment>
<dbReference type="EMBL" id="CAAE01014705">
    <property type="protein sequence ID" value="CAG03038.1"/>
    <property type="molecule type" value="Genomic_DNA"/>
</dbReference>
<accession>Q4S8J4</accession>
<keyword evidence="1" id="KW-1015">Disulfide bond</keyword>
<evidence type="ECO:0000256" key="1">
    <source>
        <dbReference type="ARBA" id="ARBA00023157"/>
    </source>
</evidence>
<dbReference type="FunFam" id="2.40.10.10:FF:000068">
    <property type="entry name" value="transmembrane protease serine 2"/>
    <property type="match status" value="1"/>
</dbReference>
<dbReference type="Gene3D" id="2.40.10.10">
    <property type="entry name" value="Trypsin-like serine proteases"/>
    <property type="match status" value="1"/>
</dbReference>
<dbReference type="GO" id="GO:0006508">
    <property type="term" value="P:proteolysis"/>
    <property type="evidence" value="ECO:0007669"/>
    <property type="project" value="InterPro"/>
</dbReference>
<dbReference type="SMART" id="SM00020">
    <property type="entry name" value="Tryp_SPc"/>
    <property type="match status" value="1"/>
</dbReference>
<dbReference type="InterPro" id="IPR043504">
    <property type="entry name" value="Peptidase_S1_PA_chymotrypsin"/>
</dbReference>
<sequence>MKGWCVLAGVLAILTPAEAHQAWLRPQPLIQAQVTPLPDRTCHFHASLPQMNKEHLISESTCGQRIRRKQMKIVGGTVATVESHPWVAAIFWRSKSKEKVFRCGGSLISSCWVLTAAHCFPDGSHQKTHRFSVVLGKNALNESKPNMEQKFGVEQIVVHEDFDNTDGNFNNDVGKDVSDAPAGDVWRSFAASPLMVFSAAEAEI</sequence>
<dbReference type="PANTHER" id="PTHR24252">
    <property type="entry name" value="ACROSIN-RELATED"/>
    <property type="match status" value="1"/>
</dbReference>
<feature type="domain" description="Peptidase S1" evidence="3">
    <location>
        <begin position="73"/>
        <end position="204"/>
    </location>
</feature>
<feature type="chain" id="PRO_5004243794" evidence="2">
    <location>
        <begin position="20"/>
        <end position="204"/>
    </location>
</feature>
<dbReference type="InterPro" id="IPR009003">
    <property type="entry name" value="Peptidase_S1_PA"/>
</dbReference>
<dbReference type="GO" id="GO:0004252">
    <property type="term" value="F:serine-type endopeptidase activity"/>
    <property type="evidence" value="ECO:0007669"/>
    <property type="project" value="InterPro"/>
</dbReference>
<dbReference type="KEGG" id="tng:GSTEN00022312G001"/>
<dbReference type="Pfam" id="PF00089">
    <property type="entry name" value="Trypsin"/>
    <property type="match status" value="1"/>
</dbReference>
<organism evidence="4">
    <name type="scientific">Tetraodon nigroviridis</name>
    <name type="common">Spotted green pufferfish</name>
    <name type="synonym">Chelonodon nigroviridis</name>
    <dbReference type="NCBI Taxonomy" id="99883"/>
    <lineage>
        <taxon>Eukaryota</taxon>
        <taxon>Metazoa</taxon>
        <taxon>Chordata</taxon>
        <taxon>Craniata</taxon>
        <taxon>Vertebrata</taxon>
        <taxon>Euteleostomi</taxon>
        <taxon>Actinopterygii</taxon>
        <taxon>Neopterygii</taxon>
        <taxon>Teleostei</taxon>
        <taxon>Neoteleostei</taxon>
        <taxon>Acanthomorphata</taxon>
        <taxon>Eupercaria</taxon>
        <taxon>Tetraodontiformes</taxon>
        <taxon>Tetradontoidea</taxon>
        <taxon>Tetraodontidae</taxon>
        <taxon>Tetraodon</taxon>
    </lineage>
</organism>
<dbReference type="PROSITE" id="PS00134">
    <property type="entry name" value="TRYPSIN_HIS"/>
    <property type="match status" value="1"/>
</dbReference>
<dbReference type="PROSITE" id="PS50240">
    <property type="entry name" value="TRYPSIN_DOM"/>
    <property type="match status" value="1"/>
</dbReference>
<dbReference type="OrthoDB" id="8929126at2759"/>
<dbReference type="InterPro" id="IPR018114">
    <property type="entry name" value="TRYPSIN_HIS"/>
</dbReference>
<proteinExistence type="predicted"/>
<dbReference type="SUPFAM" id="SSF50494">
    <property type="entry name" value="Trypsin-like serine proteases"/>
    <property type="match status" value="1"/>
</dbReference>
<dbReference type="InterPro" id="IPR001254">
    <property type="entry name" value="Trypsin_dom"/>
</dbReference>
<gene>
    <name evidence="4" type="ORF">GSTENG00022312001</name>
</gene>
<dbReference type="PANTHER" id="PTHR24252:SF7">
    <property type="entry name" value="HYALIN"/>
    <property type="match status" value="1"/>
</dbReference>
<name>Q4S8J4_TETNG</name>
<keyword evidence="2" id="KW-0732">Signal</keyword>
<dbReference type="AlphaFoldDB" id="Q4S8J4"/>
<evidence type="ECO:0000313" key="4">
    <source>
        <dbReference type="EMBL" id="CAG03038.1"/>
    </source>
</evidence>
<evidence type="ECO:0000256" key="2">
    <source>
        <dbReference type="SAM" id="SignalP"/>
    </source>
</evidence>
<protein>
    <submittedName>
        <fullName evidence="4">(spotted green pufferfish) hypothetical protein</fullName>
    </submittedName>
</protein>